<evidence type="ECO:0000256" key="5">
    <source>
        <dbReference type="ARBA" id="ARBA00024361"/>
    </source>
</evidence>
<keyword evidence="1" id="KW-0479">Metal-binding</keyword>
<name>A0A6V7VZJ8_MELEN</name>
<dbReference type="PANTHER" id="PTHR11329">
    <property type="entry name" value="LEUKOCYTE CELL-DERIVED CHEMOTAXIN 2"/>
    <property type="match status" value="1"/>
</dbReference>
<dbReference type="AlphaFoldDB" id="A0A6V7VZJ8"/>
<feature type="chain" id="PRO_5027994825" evidence="7">
    <location>
        <begin position="24"/>
        <end position="390"/>
    </location>
</feature>
<evidence type="ECO:0000256" key="2">
    <source>
        <dbReference type="ARBA" id="ARBA00022729"/>
    </source>
</evidence>
<sequence>MFFYLFYFKLFLFSLISLNKVNGFCMKTICSADTDSRHPVNRIIGIGSDGISGEYKALRRNDQIVEAVDLSCREGSFVYSPFEGEISAWRPFDGNGQDEIRTDENKKNTDGCKPDRGVRIDGKGQWQGYHVLIGSVRLFRYSGHVNAGQKIGVSLDIECELKLNKQKMHKRPRKEENFVRVYLHKEGRPIDPTDHLIDCMCINQVCETNRINALEGPSFKFDSRFNGVRGWEIKCPDIQQIEEENSSEEEEEKKKEENNNLNEEWGTPKIYSPIEGELVGRIRVNSEPGAQTYTGCTNEGIFIVGAGKWNDYEVRIYNARFLESLPLGRQNIEQGQHIGYRLKCPNDNISPTVFIEVRFQGVLLDISDAISAKSCKHKSLRNLIEQRFNY</sequence>
<evidence type="ECO:0000256" key="3">
    <source>
        <dbReference type="ARBA" id="ARBA00022833"/>
    </source>
</evidence>
<evidence type="ECO:0000313" key="9">
    <source>
        <dbReference type="Proteomes" id="UP000580250"/>
    </source>
</evidence>
<evidence type="ECO:0000256" key="6">
    <source>
        <dbReference type="SAM" id="MobiDB-lite"/>
    </source>
</evidence>
<proteinExistence type="inferred from homology"/>
<keyword evidence="3" id="KW-0862">Zinc</keyword>
<dbReference type="GO" id="GO:0046872">
    <property type="term" value="F:metal ion binding"/>
    <property type="evidence" value="ECO:0007669"/>
    <property type="project" value="UniProtKB-KW"/>
</dbReference>
<dbReference type="EMBL" id="CAJEWN010000362">
    <property type="protein sequence ID" value="CAD2180104.1"/>
    <property type="molecule type" value="Genomic_DNA"/>
</dbReference>
<protein>
    <submittedName>
        <fullName evidence="8">Uncharacterized protein</fullName>
    </submittedName>
</protein>
<dbReference type="InterPro" id="IPR008663">
    <property type="entry name" value="LECT2"/>
</dbReference>
<dbReference type="InterPro" id="IPR011055">
    <property type="entry name" value="Dup_hybrid_motif"/>
</dbReference>
<organism evidence="8 9">
    <name type="scientific">Meloidogyne enterolobii</name>
    <name type="common">Root-knot nematode worm</name>
    <name type="synonym">Meloidogyne mayaguensis</name>
    <dbReference type="NCBI Taxonomy" id="390850"/>
    <lineage>
        <taxon>Eukaryota</taxon>
        <taxon>Metazoa</taxon>
        <taxon>Ecdysozoa</taxon>
        <taxon>Nematoda</taxon>
        <taxon>Chromadorea</taxon>
        <taxon>Rhabditida</taxon>
        <taxon>Tylenchina</taxon>
        <taxon>Tylenchomorpha</taxon>
        <taxon>Tylenchoidea</taxon>
        <taxon>Meloidogynidae</taxon>
        <taxon>Meloidogyninae</taxon>
        <taxon>Meloidogyne</taxon>
    </lineage>
</organism>
<dbReference type="OrthoDB" id="5911921at2759"/>
<feature type="signal peptide" evidence="7">
    <location>
        <begin position="1"/>
        <end position="23"/>
    </location>
</feature>
<dbReference type="PANTHER" id="PTHR11329:SF0">
    <property type="entry name" value="LEUKOCYTE CELL-DERIVED CHEMOTAXIN-2"/>
    <property type="match status" value="1"/>
</dbReference>
<reference evidence="8 9" key="1">
    <citation type="submission" date="2020-08" db="EMBL/GenBank/DDBJ databases">
        <authorList>
            <person name="Koutsovoulos G."/>
            <person name="Danchin GJ E."/>
        </authorList>
    </citation>
    <scope>NUCLEOTIDE SEQUENCE [LARGE SCALE GENOMIC DNA]</scope>
</reference>
<dbReference type="Gene3D" id="2.70.70.10">
    <property type="entry name" value="Glucose Permease (Domain IIA)"/>
    <property type="match status" value="1"/>
</dbReference>
<dbReference type="Proteomes" id="UP000580250">
    <property type="component" value="Unassembled WGS sequence"/>
</dbReference>
<comment type="similarity">
    <text evidence="5">Belongs to the LECT2/MIM-1 family.</text>
</comment>
<evidence type="ECO:0000256" key="1">
    <source>
        <dbReference type="ARBA" id="ARBA00022723"/>
    </source>
</evidence>
<evidence type="ECO:0000313" key="8">
    <source>
        <dbReference type="EMBL" id="CAD2180104.1"/>
    </source>
</evidence>
<feature type="compositionally biased region" description="Acidic residues" evidence="6">
    <location>
        <begin position="242"/>
        <end position="251"/>
    </location>
</feature>
<evidence type="ECO:0000256" key="7">
    <source>
        <dbReference type="SAM" id="SignalP"/>
    </source>
</evidence>
<keyword evidence="4" id="KW-1015">Disulfide bond</keyword>
<gene>
    <name evidence="8" type="ORF">MENT_LOCUS32161</name>
</gene>
<keyword evidence="2 7" id="KW-0732">Signal</keyword>
<accession>A0A6V7VZJ8</accession>
<evidence type="ECO:0000256" key="4">
    <source>
        <dbReference type="ARBA" id="ARBA00023157"/>
    </source>
</evidence>
<comment type="caution">
    <text evidence="8">The sequence shown here is derived from an EMBL/GenBank/DDBJ whole genome shotgun (WGS) entry which is preliminary data.</text>
</comment>
<feature type="region of interest" description="Disordered" evidence="6">
    <location>
        <begin position="242"/>
        <end position="268"/>
    </location>
</feature>